<keyword evidence="1" id="KW-0732">Signal</keyword>
<dbReference type="PROSITE" id="PS51318">
    <property type="entry name" value="TAT"/>
    <property type="match status" value="1"/>
</dbReference>
<feature type="chain" id="PRO_5032640949" evidence="1">
    <location>
        <begin position="31"/>
        <end position="328"/>
    </location>
</feature>
<accession>A0A841FT63</accession>
<dbReference type="AlphaFoldDB" id="A0A841FT63"/>
<sequence>MHRRALLRGVIAAGAAAPLGGLLVPAGAGAEETGAAAVNFRVAITDVAANKIRVLDRTANFDTGRVHWSFSPGKSAGWAEMMEVRFRQIPTYGWVALVASRKGKAAMINVKKDKPAAGLGDVIWSVNAGPHNHGIEYLPGTGAVVVAASRSDKLTLYAPKAGQGPKTLAYVHSYKHVDAHTVWWDPDYKVLWAYGGTKLSSYRVTGSGRGTRLVKWKNDVTVKTNGHDLHQDQADKGKLTLTNSGTVMHFDKASRTYVKFPGAIGELNGVNSFVRHSSGQLMWTQKRAENPKDPHWWASPTVRFSAGGNRTRKGARIYRARIVPNFMD</sequence>
<dbReference type="SUPFAM" id="SSF50974">
    <property type="entry name" value="Nitrous oxide reductase, N-terminal domain"/>
    <property type="match status" value="1"/>
</dbReference>
<proteinExistence type="predicted"/>
<dbReference type="Pfam" id="PF20138">
    <property type="entry name" value="DUF6528"/>
    <property type="match status" value="1"/>
</dbReference>
<organism evidence="2 3">
    <name type="scientific">Phytomonospora endophytica</name>
    <dbReference type="NCBI Taxonomy" id="714109"/>
    <lineage>
        <taxon>Bacteria</taxon>
        <taxon>Bacillati</taxon>
        <taxon>Actinomycetota</taxon>
        <taxon>Actinomycetes</taxon>
        <taxon>Micromonosporales</taxon>
        <taxon>Micromonosporaceae</taxon>
        <taxon>Phytomonospora</taxon>
    </lineage>
</organism>
<dbReference type="InterPro" id="IPR045383">
    <property type="entry name" value="DUF6528"/>
</dbReference>
<dbReference type="InterPro" id="IPR011045">
    <property type="entry name" value="N2O_reductase_N"/>
</dbReference>
<name>A0A841FT63_9ACTN</name>
<comment type="caution">
    <text evidence="2">The sequence shown here is derived from an EMBL/GenBank/DDBJ whole genome shotgun (WGS) entry which is preliminary data.</text>
</comment>
<dbReference type="InterPro" id="IPR006311">
    <property type="entry name" value="TAT_signal"/>
</dbReference>
<feature type="signal peptide" evidence="1">
    <location>
        <begin position="1"/>
        <end position="30"/>
    </location>
</feature>
<dbReference type="Proteomes" id="UP000548476">
    <property type="component" value="Unassembled WGS sequence"/>
</dbReference>
<evidence type="ECO:0000256" key="1">
    <source>
        <dbReference type="SAM" id="SignalP"/>
    </source>
</evidence>
<protein>
    <submittedName>
        <fullName evidence="2">Uncharacterized protein</fullName>
    </submittedName>
</protein>
<keyword evidence="3" id="KW-1185">Reference proteome</keyword>
<evidence type="ECO:0000313" key="3">
    <source>
        <dbReference type="Proteomes" id="UP000548476"/>
    </source>
</evidence>
<evidence type="ECO:0000313" key="2">
    <source>
        <dbReference type="EMBL" id="MBB6036732.1"/>
    </source>
</evidence>
<dbReference type="EMBL" id="JACHGT010000010">
    <property type="protein sequence ID" value="MBB6036732.1"/>
    <property type="molecule type" value="Genomic_DNA"/>
</dbReference>
<gene>
    <name evidence="2" type="ORF">HNR73_004605</name>
</gene>
<reference evidence="2 3" key="1">
    <citation type="submission" date="2020-08" db="EMBL/GenBank/DDBJ databases">
        <title>Genomic Encyclopedia of Type Strains, Phase IV (KMG-IV): sequencing the most valuable type-strain genomes for metagenomic binning, comparative biology and taxonomic classification.</title>
        <authorList>
            <person name="Goeker M."/>
        </authorList>
    </citation>
    <scope>NUCLEOTIDE SEQUENCE [LARGE SCALE GENOMIC DNA]</scope>
    <source>
        <strain evidence="2 3">YIM 65646</strain>
    </source>
</reference>
<dbReference type="RefSeq" id="WP_184789576.1">
    <property type="nucleotide sequence ID" value="NZ_BONT01000058.1"/>
</dbReference>